<dbReference type="EMBL" id="JAHRHJ020000006">
    <property type="protein sequence ID" value="KAH9313474.1"/>
    <property type="molecule type" value="Genomic_DNA"/>
</dbReference>
<keyword evidence="2" id="KW-1185">Reference proteome</keyword>
<dbReference type="AlphaFoldDB" id="A0AA38L4L6"/>
<sequence>SLSHKTYTDPHEALEVTLCVEAIGSVGTIVSPFLEAQITTMEKQLENLYTNIGHEAQSGIWCTDCEFEGHIKDIHPCKSIHVMSLDCEVCHFDHDVQNCPLLKRVIIKNVSMYYKIYHDHTHDTSDYRLIDHIQEVIEIGECQTSVASRSKEHEG</sequence>
<feature type="non-terminal residue" evidence="1">
    <location>
        <position position="1"/>
    </location>
</feature>
<comment type="caution">
    <text evidence="1">The sequence shown here is derived from an EMBL/GenBank/DDBJ whole genome shotgun (WGS) entry which is preliminary data.</text>
</comment>
<evidence type="ECO:0000313" key="2">
    <source>
        <dbReference type="Proteomes" id="UP000824469"/>
    </source>
</evidence>
<organism evidence="1 2">
    <name type="scientific">Taxus chinensis</name>
    <name type="common">Chinese yew</name>
    <name type="synonym">Taxus wallichiana var. chinensis</name>
    <dbReference type="NCBI Taxonomy" id="29808"/>
    <lineage>
        <taxon>Eukaryota</taxon>
        <taxon>Viridiplantae</taxon>
        <taxon>Streptophyta</taxon>
        <taxon>Embryophyta</taxon>
        <taxon>Tracheophyta</taxon>
        <taxon>Spermatophyta</taxon>
        <taxon>Pinopsida</taxon>
        <taxon>Pinidae</taxon>
        <taxon>Conifers II</taxon>
        <taxon>Cupressales</taxon>
        <taxon>Taxaceae</taxon>
        <taxon>Taxus</taxon>
    </lineage>
</organism>
<protein>
    <submittedName>
        <fullName evidence="1">Uncharacterized protein</fullName>
    </submittedName>
</protein>
<name>A0AA38L4L6_TAXCH</name>
<evidence type="ECO:0000313" key="1">
    <source>
        <dbReference type="EMBL" id="KAH9313474.1"/>
    </source>
</evidence>
<gene>
    <name evidence="1" type="ORF">KI387_044593</name>
</gene>
<accession>A0AA38L4L6</accession>
<dbReference type="Proteomes" id="UP000824469">
    <property type="component" value="Unassembled WGS sequence"/>
</dbReference>
<proteinExistence type="predicted"/>
<reference evidence="1 2" key="1">
    <citation type="journal article" date="2021" name="Nat. Plants">
        <title>The Taxus genome provides insights into paclitaxel biosynthesis.</title>
        <authorList>
            <person name="Xiong X."/>
            <person name="Gou J."/>
            <person name="Liao Q."/>
            <person name="Li Y."/>
            <person name="Zhou Q."/>
            <person name="Bi G."/>
            <person name="Li C."/>
            <person name="Du R."/>
            <person name="Wang X."/>
            <person name="Sun T."/>
            <person name="Guo L."/>
            <person name="Liang H."/>
            <person name="Lu P."/>
            <person name="Wu Y."/>
            <person name="Zhang Z."/>
            <person name="Ro D.K."/>
            <person name="Shang Y."/>
            <person name="Huang S."/>
            <person name="Yan J."/>
        </authorList>
    </citation>
    <scope>NUCLEOTIDE SEQUENCE [LARGE SCALE GENOMIC DNA]</scope>
    <source>
        <strain evidence="1">Ta-2019</strain>
    </source>
</reference>